<name>A0AA88REM6_9ASTE</name>
<gene>
    <name evidence="13" type="ORF">RJ640_012146</name>
</gene>
<evidence type="ECO:0000256" key="3">
    <source>
        <dbReference type="ARBA" id="ARBA00022692"/>
    </source>
</evidence>
<evidence type="ECO:0000313" key="13">
    <source>
        <dbReference type="EMBL" id="KAK2987487.1"/>
    </source>
</evidence>
<dbReference type="PANTHER" id="PTHR45927">
    <property type="entry name" value="LYSM-DOMAIN RECEPTOR-LIKE KINASE-RELATED"/>
    <property type="match status" value="1"/>
</dbReference>
<keyword evidence="8 10" id="KW-0472">Membrane</keyword>
<keyword evidence="4 11" id="KW-0732">Signal</keyword>
<dbReference type="Pfam" id="PF23473">
    <property type="entry name" value="LysM3_LYK4_5"/>
    <property type="match status" value="1"/>
</dbReference>
<dbReference type="GO" id="GO:0005524">
    <property type="term" value="F:ATP binding"/>
    <property type="evidence" value="ECO:0007669"/>
    <property type="project" value="UniProtKB-KW"/>
</dbReference>
<dbReference type="EMBL" id="JAVXUO010000983">
    <property type="protein sequence ID" value="KAK2987487.1"/>
    <property type="molecule type" value="Genomic_DNA"/>
</dbReference>
<comment type="caution">
    <text evidence="13">The sequence shown here is derived from an EMBL/GenBank/DDBJ whole genome shotgun (WGS) entry which is preliminary data.</text>
</comment>
<dbReference type="Pfam" id="PF00069">
    <property type="entry name" value="Pkinase"/>
    <property type="match status" value="1"/>
</dbReference>
<evidence type="ECO:0000256" key="8">
    <source>
        <dbReference type="ARBA" id="ARBA00023136"/>
    </source>
</evidence>
<keyword evidence="7 10" id="KW-1133">Transmembrane helix</keyword>
<keyword evidence="9" id="KW-1015">Disulfide bond</keyword>
<feature type="domain" description="Protein kinase" evidence="12">
    <location>
        <begin position="312"/>
        <end position="620"/>
    </location>
</feature>
<dbReference type="InterPro" id="IPR056563">
    <property type="entry name" value="LysM3_LYK4_5"/>
</dbReference>
<evidence type="ECO:0000259" key="12">
    <source>
        <dbReference type="PROSITE" id="PS50011"/>
    </source>
</evidence>
<feature type="signal peptide" evidence="11">
    <location>
        <begin position="1"/>
        <end position="21"/>
    </location>
</feature>
<evidence type="ECO:0000256" key="7">
    <source>
        <dbReference type="ARBA" id="ARBA00022989"/>
    </source>
</evidence>
<dbReference type="InterPro" id="IPR000719">
    <property type="entry name" value="Prot_kinase_dom"/>
</dbReference>
<keyword evidence="14" id="KW-1185">Reference proteome</keyword>
<dbReference type="Proteomes" id="UP001187471">
    <property type="component" value="Unassembled WGS sequence"/>
</dbReference>
<evidence type="ECO:0000256" key="1">
    <source>
        <dbReference type="ARBA" id="ARBA00004162"/>
    </source>
</evidence>
<sequence length="624" mass="69421">MNQFPLSFFIIFSFLTSNCNSQQPYSGKSVFDCNNTNETRPAPDFLYTCNGEKPSCQAFLIFLSQPSYNSVATISSLTSSNPSQLARINNVPESASFPLNKEVIVPVTCSCYGQYYQANTSYIIQRYDTYYTIAYTRYQGLSTCISLLHENAYSASNLVIGQTLQVPLRCACPTSNQVVNGTKYLLTYLVTFNESVPTISKKFNVTNSGVAYANELSGDDTLLFSVTTILVPLQAEPLSFQQSILSHSPFSPALRPGHRFRKLKKGSLIGIGTVISVAILCILLFLVILHCKRIKAGADVWNPREGKRNWVLPESLLVGIASVDEVLQIYEFGELEAATEDFSLDNRLSASVYQGVLRGKALAIKKMSTDVAKEVNILRKINHFNLISLYGACEHHGVFYLVYEFMEYGSLRTWLHKMSCPEIRSWKHRIRIALDVAKGLNYIHNFTTPAYVHKDINSSNILLNSDLRAKIANFSLARSSEWGENGNSSAGFALGSRGYMAPEYIEACEVTPKMDVYAFGVILLELITGREAFSKQDGEEVLLSEEVLSVIGEKDAEAEITNFIDPRLQVKHPLGFIIDQNELALRMVKLSVACLAPEPSTRLSMDKVVSTLMKIESDAFESSN</sequence>
<evidence type="ECO:0000313" key="14">
    <source>
        <dbReference type="Proteomes" id="UP001187471"/>
    </source>
</evidence>
<keyword evidence="3 10" id="KW-0812">Transmembrane</keyword>
<dbReference type="GO" id="GO:0004672">
    <property type="term" value="F:protein kinase activity"/>
    <property type="evidence" value="ECO:0007669"/>
    <property type="project" value="InterPro"/>
</dbReference>
<comment type="subcellular location">
    <subcellularLocation>
        <location evidence="1">Cell membrane</location>
        <topology evidence="1">Single-pass membrane protein</topology>
    </subcellularLocation>
</comment>
<dbReference type="InterPro" id="IPR056561">
    <property type="entry name" value="NFP_LYK_LysM1"/>
</dbReference>
<evidence type="ECO:0000256" key="4">
    <source>
        <dbReference type="ARBA" id="ARBA00022729"/>
    </source>
</evidence>
<evidence type="ECO:0000256" key="2">
    <source>
        <dbReference type="ARBA" id="ARBA00022475"/>
    </source>
</evidence>
<dbReference type="AlphaFoldDB" id="A0AA88REM6"/>
<dbReference type="Pfam" id="PF23472">
    <property type="entry name" value="LysM2_CERK1_LYK3_4_5"/>
    <property type="match status" value="1"/>
</dbReference>
<keyword evidence="2" id="KW-1003">Cell membrane</keyword>
<dbReference type="FunFam" id="1.10.510.10:FF:000468">
    <property type="entry name" value="PTI1-like tyrosine-protein kinase 3"/>
    <property type="match status" value="1"/>
</dbReference>
<organism evidence="13 14">
    <name type="scientific">Escallonia rubra</name>
    <dbReference type="NCBI Taxonomy" id="112253"/>
    <lineage>
        <taxon>Eukaryota</taxon>
        <taxon>Viridiplantae</taxon>
        <taxon>Streptophyta</taxon>
        <taxon>Embryophyta</taxon>
        <taxon>Tracheophyta</taxon>
        <taxon>Spermatophyta</taxon>
        <taxon>Magnoliopsida</taxon>
        <taxon>eudicotyledons</taxon>
        <taxon>Gunneridae</taxon>
        <taxon>Pentapetalae</taxon>
        <taxon>asterids</taxon>
        <taxon>campanulids</taxon>
        <taxon>Escalloniales</taxon>
        <taxon>Escalloniaceae</taxon>
        <taxon>Escallonia</taxon>
    </lineage>
</organism>
<evidence type="ECO:0000256" key="6">
    <source>
        <dbReference type="ARBA" id="ARBA00022840"/>
    </source>
</evidence>
<keyword evidence="5" id="KW-0547">Nucleotide-binding</keyword>
<evidence type="ECO:0000256" key="9">
    <source>
        <dbReference type="ARBA" id="ARBA00023157"/>
    </source>
</evidence>
<dbReference type="PANTHER" id="PTHR45927:SF5">
    <property type="entry name" value="PROTEIN KINASE DOMAIN-CONTAINING PROTEIN"/>
    <property type="match status" value="1"/>
</dbReference>
<evidence type="ECO:0000256" key="10">
    <source>
        <dbReference type="SAM" id="Phobius"/>
    </source>
</evidence>
<reference evidence="13" key="1">
    <citation type="submission" date="2022-12" db="EMBL/GenBank/DDBJ databases">
        <title>Draft genome assemblies for two species of Escallonia (Escalloniales).</title>
        <authorList>
            <person name="Chanderbali A."/>
            <person name="Dervinis C."/>
            <person name="Anghel I."/>
            <person name="Soltis D."/>
            <person name="Soltis P."/>
            <person name="Zapata F."/>
        </authorList>
    </citation>
    <scope>NUCLEOTIDE SEQUENCE</scope>
    <source>
        <strain evidence="13">UCBG92.1500</strain>
        <tissue evidence="13">Leaf</tissue>
    </source>
</reference>
<dbReference type="SUPFAM" id="SSF56112">
    <property type="entry name" value="Protein kinase-like (PK-like)"/>
    <property type="match status" value="1"/>
</dbReference>
<feature type="transmembrane region" description="Helical" evidence="10">
    <location>
        <begin position="268"/>
        <end position="289"/>
    </location>
</feature>
<proteinExistence type="predicted"/>
<dbReference type="Gene3D" id="3.30.200.20">
    <property type="entry name" value="Phosphorylase Kinase, domain 1"/>
    <property type="match status" value="1"/>
</dbReference>
<dbReference type="Pfam" id="PF23446">
    <property type="entry name" value="LysM1_NFP_LYK"/>
    <property type="match status" value="1"/>
</dbReference>
<accession>A0AA88REM6</accession>
<evidence type="ECO:0000256" key="11">
    <source>
        <dbReference type="SAM" id="SignalP"/>
    </source>
</evidence>
<feature type="chain" id="PRO_5041742212" description="Protein kinase domain-containing protein" evidence="11">
    <location>
        <begin position="22"/>
        <end position="624"/>
    </location>
</feature>
<dbReference type="GO" id="GO:0005886">
    <property type="term" value="C:plasma membrane"/>
    <property type="evidence" value="ECO:0007669"/>
    <property type="project" value="UniProtKB-SubCell"/>
</dbReference>
<dbReference type="InterPro" id="IPR056562">
    <property type="entry name" value="LysM2_CERK1_LYK3_4_5"/>
</dbReference>
<dbReference type="InterPro" id="IPR011009">
    <property type="entry name" value="Kinase-like_dom_sf"/>
</dbReference>
<protein>
    <recommendedName>
        <fullName evidence="12">Protein kinase domain-containing protein</fullName>
    </recommendedName>
</protein>
<dbReference type="GO" id="GO:0051707">
    <property type="term" value="P:response to other organism"/>
    <property type="evidence" value="ECO:0007669"/>
    <property type="project" value="UniProtKB-ARBA"/>
</dbReference>
<dbReference type="InterPro" id="IPR052611">
    <property type="entry name" value="Plant_RLK_LysM"/>
</dbReference>
<dbReference type="PROSITE" id="PS50011">
    <property type="entry name" value="PROTEIN_KINASE_DOM"/>
    <property type="match status" value="1"/>
</dbReference>
<evidence type="ECO:0000256" key="5">
    <source>
        <dbReference type="ARBA" id="ARBA00022741"/>
    </source>
</evidence>
<dbReference type="Gene3D" id="1.10.510.10">
    <property type="entry name" value="Transferase(Phosphotransferase) domain 1"/>
    <property type="match status" value="1"/>
</dbReference>
<keyword evidence="6" id="KW-0067">ATP-binding</keyword>